<evidence type="ECO:0000256" key="1">
    <source>
        <dbReference type="ARBA" id="ARBA00023118"/>
    </source>
</evidence>
<dbReference type="Proteomes" id="UP000564806">
    <property type="component" value="Unassembled WGS sequence"/>
</dbReference>
<keyword evidence="2" id="KW-0378">Hydrolase</keyword>
<sequence>MGYGIRLLVRGDYACYTRPEFKAERVSYDVITPSAARGVLEAILWKPAIRWVVDKISVLNPIVFDSIRRNELGSKIPPNNVTAAMRGGKDLHQYINDDRQQRATLLLTDVAYILEAHFEINKEKAGETDTPEKFYNMFLRRARQGQCFHTPYLGCREFAAHFKLIEEEGEPESYYKDEAEIDLGWMLWDIEYKAEVNKKKTEFSFTPKFFRAYMRHGVIEVPKEVNI</sequence>
<dbReference type="InterPro" id="IPR010155">
    <property type="entry name" value="CRISPR-assoc_prot_Cas5d"/>
</dbReference>
<dbReference type="EMBL" id="JABWCS010000185">
    <property type="protein sequence ID" value="NUU59406.1"/>
    <property type="molecule type" value="Genomic_DNA"/>
</dbReference>
<keyword evidence="2" id="KW-0694">RNA-binding</keyword>
<comment type="caution">
    <text evidence="3">The sequence shown here is derived from an EMBL/GenBank/DDBJ whole genome shotgun (WGS) entry which is preliminary data.</text>
</comment>
<dbReference type="InterPro" id="IPR021124">
    <property type="entry name" value="CRISPR-assoc_prot_Cas5"/>
</dbReference>
<organism evidence="3 4">
    <name type="scientific">Paenibacillus agri</name>
    <dbReference type="NCBI Taxonomy" id="2744309"/>
    <lineage>
        <taxon>Bacteria</taxon>
        <taxon>Bacillati</taxon>
        <taxon>Bacillota</taxon>
        <taxon>Bacilli</taxon>
        <taxon>Bacillales</taxon>
        <taxon>Paenibacillaceae</taxon>
        <taxon>Paenibacillus</taxon>
    </lineage>
</organism>
<dbReference type="NCBIfam" id="TIGR02593">
    <property type="entry name" value="CRISPR_cas5"/>
    <property type="match status" value="1"/>
</dbReference>
<evidence type="ECO:0000313" key="3">
    <source>
        <dbReference type="EMBL" id="NUU59406.1"/>
    </source>
</evidence>
<dbReference type="GO" id="GO:0043571">
    <property type="term" value="P:maintenance of CRISPR repeat elements"/>
    <property type="evidence" value="ECO:0007669"/>
    <property type="project" value="UniProtKB-UniRule"/>
</dbReference>
<dbReference type="Gene3D" id="3.30.70.2660">
    <property type="match status" value="1"/>
</dbReference>
<dbReference type="CDD" id="cd09752">
    <property type="entry name" value="Cas5_I-C"/>
    <property type="match status" value="1"/>
</dbReference>
<keyword evidence="1 2" id="KW-0051">Antiviral defense</keyword>
<keyword evidence="2" id="KW-0540">Nuclease</keyword>
<accession>A0A850EG62</accession>
<dbReference type="NCBIfam" id="TIGR01876">
    <property type="entry name" value="cas_Cas5d"/>
    <property type="match status" value="1"/>
</dbReference>
<keyword evidence="4" id="KW-1185">Reference proteome</keyword>
<dbReference type="InterPro" id="IPR013422">
    <property type="entry name" value="CRISPR-assoc_prot_Cas5_N"/>
</dbReference>
<reference evidence="3" key="1">
    <citation type="submission" date="2020-06" db="EMBL/GenBank/DDBJ databases">
        <title>Paenibacillus sp. nov., isolated from soil.</title>
        <authorList>
            <person name="Seo Y.L."/>
        </authorList>
    </citation>
    <scope>NUCLEOTIDE SEQUENCE [LARGE SCALE GENOMIC DNA]</scope>
    <source>
        <strain evidence="3">JW14</strain>
    </source>
</reference>
<comment type="similarity">
    <text evidence="2">Belongs to the CRISPR-associated protein Cas5 family. Subtype I-C/Dvulg subfamily.</text>
</comment>
<dbReference type="PIRSF" id="PIRSF029950">
    <property type="entry name" value="Cas_CT1134"/>
    <property type="match status" value="1"/>
</dbReference>
<evidence type="ECO:0000256" key="2">
    <source>
        <dbReference type="PIRNR" id="PIRNR029950"/>
    </source>
</evidence>
<comment type="function">
    <text evidence="2">CRISPR (clustered regularly interspaced short palindromic repeat) is an adaptive immune system that provides protection against mobile genetic elements (viruses, transposable elements and conjugative plasmids). CRISPR clusters contain spacers, sequences complementary to antecedent mobile elements, and target invading nucleic acids. CRISPR clusters are transcribed and processed into CRISPR RNA (crRNA).</text>
</comment>
<dbReference type="GO" id="GO:0051607">
    <property type="term" value="P:defense response to virus"/>
    <property type="evidence" value="ECO:0007669"/>
    <property type="project" value="UniProtKB-UniRule"/>
</dbReference>
<keyword evidence="2" id="KW-0255">Endonuclease</keyword>
<dbReference type="AlphaFoldDB" id="A0A850EG62"/>
<dbReference type="GO" id="GO:0004519">
    <property type="term" value="F:endonuclease activity"/>
    <property type="evidence" value="ECO:0007669"/>
    <property type="project" value="UniProtKB-UniRule"/>
</dbReference>
<dbReference type="RefSeq" id="WP_175370092.1">
    <property type="nucleotide sequence ID" value="NZ_JABWCS010000185.1"/>
</dbReference>
<dbReference type="EC" id="3.1.-.-" evidence="2"/>
<dbReference type="GO" id="GO:0016787">
    <property type="term" value="F:hydrolase activity"/>
    <property type="evidence" value="ECO:0007669"/>
    <property type="project" value="UniProtKB-KW"/>
</dbReference>
<name>A0A850EG62_9BACL</name>
<proteinExistence type="inferred from homology"/>
<dbReference type="Pfam" id="PF09704">
    <property type="entry name" value="Cas_Cas5d"/>
    <property type="match status" value="1"/>
</dbReference>
<dbReference type="GO" id="GO:0003723">
    <property type="term" value="F:RNA binding"/>
    <property type="evidence" value="ECO:0007669"/>
    <property type="project" value="UniProtKB-UniRule"/>
</dbReference>
<evidence type="ECO:0000313" key="4">
    <source>
        <dbReference type="Proteomes" id="UP000564806"/>
    </source>
</evidence>
<gene>
    <name evidence="3" type="primary">cas5c</name>
    <name evidence="3" type="ORF">HPT30_03435</name>
</gene>
<protein>
    <recommendedName>
        <fullName evidence="2">pre-crRNA processing endonuclease</fullName>
        <ecNumber evidence="2">3.1.-.-</ecNumber>
    </recommendedName>
</protein>